<name>A0A914Z9C8_9BILA</name>
<dbReference type="Proteomes" id="UP000887577">
    <property type="component" value="Unplaced"/>
</dbReference>
<sequence>MLTELNKVIDVEGLMLIEHESVGEPSLILMHYVSEFTKQKANVVYVSLNQSEEMLRTVCGKLAIRLDQNLFHFIPWKLVLSGGPSSSMNTFDWLEELILSKINPSMKSLIIFDNAMAFSSLSHDPTEAVQFSQRIRQTLQPGSITLLASGNQSYFMGFEDIASAYFRLKLVNRGSGKNVTGVLELEHHPTLFDATTQQHIYHYLVGERSLKLFMPGATQFII</sequence>
<dbReference type="WBParaSite" id="PSU_v2.g8524.t1">
    <property type="protein sequence ID" value="PSU_v2.g8524.t1"/>
    <property type="gene ID" value="PSU_v2.g8524"/>
</dbReference>
<proteinExistence type="predicted"/>
<dbReference type="Gene3D" id="3.40.50.300">
    <property type="entry name" value="P-loop containing nucleotide triphosphate hydrolases"/>
    <property type="match status" value="1"/>
</dbReference>
<keyword evidence="1" id="KW-1185">Reference proteome</keyword>
<evidence type="ECO:0000313" key="1">
    <source>
        <dbReference type="Proteomes" id="UP000887577"/>
    </source>
</evidence>
<organism evidence="1 2">
    <name type="scientific">Panagrolaimus superbus</name>
    <dbReference type="NCBI Taxonomy" id="310955"/>
    <lineage>
        <taxon>Eukaryota</taxon>
        <taxon>Metazoa</taxon>
        <taxon>Ecdysozoa</taxon>
        <taxon>Nematoda</taxon>
        <taxon>Chromadorea</taxon>
        <taxon>Rhabditida</taxon>
        <taxon>Tylenchina</taxon>
        <taxon>Panagrolaimomorpha</taxon>
        <taxon>Panagrolaimoidea</taxon>
        <taxon>Panagrolaimidae</taxon>
        <taxon>Panagrolaimus</taxon>
    </lineage>
</organism>
<evidence type="ECO:0000313" key="2">
    <source>
        <dbReference type="WBParaSite" id="PSU_v2.g8524.t1"/>
    </source>
</evidence>
<accession>A0A914Z9C8</accession>
<dbReference type="AlphaFoldDB" id="A0A914Z9C8"/>
<protein>
    <submittedName>
        <fullName evidence="2">KaiC-like domain-containing protein</fullName>
    </submittedName>
</protein>
<reference evidence="2" key="1">
    <citation type="submission" date="2022-11" db="UniProtKB">
        <authorList>
            <consortium name="WormBaseParasite"/>
        </authorList>
    </citation>
    <scope>IDENTIFICATION</scope>
</reference>
<dbReference type="InterPro" id="IPR027417">
    <property type="entry name" value="P-loop_NTPase"/>
</dbReference>